<dbReference type="Proteomes" id="UP000299102">
    <property type="component" value="Unassembled WGS sequence"/>
</dbReference>
<name>A0A4C1VBN6_EUMVA</name>
<feature type="region of interest" description="Disordered" evidence="1">
    <location>
        <begin position="115"/>
        <end position="158"/>
    </location>
</feature>
<evidence type="ECO:0000313" key="3">
    <source>
        <dbReference type="Proteomes" id="UP000299102"/>
    </source>
</evidence>
<feature type="compositionally biased region" description="Basic residues" evidence="1">
    <location>
        <begin position="139"/>
        <end position="158"/>
    </location>
</feature>
<comment type="caution">
    <text evidence="2">The sequence shown here is derived from an EMBL/GenBank/DDBJ whole genome shotgun (WGS) entry which is preliminary data.</text>
</comment>
<dbReference type="AlphaFoldDB" id="A0A4C1VBN6"/>
<organism evidence="2 3">
    <name type="scientific">Eumeta variegata</name>
    <name type="common">Bagworm moth</name>
    <name type="synonym">Eumeta japonica</name>
    <dbReference type="NCBI Taxonomy" id="151549"/>
    <lineage>
        <taxon>Eukaryota</taxon>
        <taxon>Metazoa</taxon>
        <taxon>Ecdysozoa</taxon>
        <taxon>Arthropoda</taxon>
        <taxon>Hexapoda</taxon>
        <taxon>Insecta</taxon>
        <taxon>Pterygota</taxon>
        <taxon>Neoptera</taxon>
        <taxon>Endopterygota</taxon>
        <taxon>Lepidoptera</taxon>
        <taxon>Glossata</taxon>
        <taxon>Ditrysia</taxon>
        <taxon>Tineoidea</taxon>
        <taxon>Psychidae</taxon>
        <taxon>Oiketicinae</taxon>
        <taxon>Eumeta</taxon>
    </lineage>
</organism>
<reference evidence="2 3" key="1">
    <citation type="journal article" date="2019" name="Commun. Biol.">
        <title>The bagworm genome reveals a unique fibroin gene that provides high tensile strength.</title>
        <authorList>
            <person name="Kono N."/>
            <person name="Nakamura H."/>
            <person name="Ohtoshi R."/>
            <person name="Tomita M."/>
            <person name="Numata K."/>
            <person name="Arakawa K."/>
        </authorList>
    </citation>
    <scope>NUCLEOTIDE SEQUENCE [LARGE SCALE GENOMIC DNA]</scope>
</reference>
<dbReference type="EMBL" id="BGZK01000320">
    <property type="protein sequence ID" value="GBP36568.1"/>
    <property type="molecule type" value="Genomic_DNA"/>
</dbReference>
<gene>
    <name evidence="2" type="ORF">EVAR_34311_1</name>
</gene>
<evidence type="ECO:0000256" key="1">
    <source>
        <dbReference type="SAM" id="MobiDB-lite"/>
    </source>
</evidence>
<protein>
    <submittedName>
        <fullName evidence="2">Uncharacterized protein</fullName>
    </submittedName>
</protein>
<sequence>MQYRHRSQIDLAALYRAQHEKTEGFKYKGQEQQIEPETTESGTIQHFYRSVGLKTASRAGTILMRPRYITTRVRGCDDPIVVDIDARPSTDCGVAFSMRVRKPCGRCGGRSQAQCAPGPADGFPRNHVRPPLSFDTPRRPLRRQGARNGLRHSSRRKRQESWLFSGPLDNENLCV</sequence>
<accession>A0A4C1VBN6</accession>
<keyword evidence="3" id="KW-1185">Reference proteome</keyword>
<evidence type="ECO:0000313" key="2">
    <source>
        <dbReference type="EMBL" id="GBP36568.1"/>
    </source>
</evidence>
<proteinExistence type="predicted"/>